<evidence type="ECO:0000313" key="2">
    <source>
        <dbReference type="Proteomes" id="UP000033035"/>
    </source>
</evidence>
<name>A0A0F5J8C7_9BACT</name>
<dbReference type="RefSeq" id="WP_028726768.1">
    <property type="nucleotide sequence ID" value="NZ_AUAE01000010.1"/>
</dbReference>
<sequence length="75" mass="8636">MSDKKQNFKRVWGYQELALLYFPDSKPECASVQLRRWIKLSDELTSRLTACGWKAGRKVLTPKQVACIVDHLGEP</sequence>
<evidence type="ECO:0008006" key="3">
    <source>
        <dbReference type="Google" id="ProtNLM"/>
    </source>
</evidence>
<keyword evidence="2" id="KW-1185">Reference proteome</keyword>
<protein>
    <recommendedName>
        <fullName evidence="3">DUF4248 domain-containing protein</fullName>
    </recommendedName>
</protein>
<dbReference type="PATRIC" id="fig|1203610.3.peg.3648"/>
<gene>
    <name evidence="1" type="ORF">HMPREF1536_03579</name>
</gene>
<proteinExistence type="predicted"/>
<dbReference type="EMBL" id="AQHW01000017">
    <property type="protein sequence ID" value="KKB53998.1"/>
    <property type="molecule type" value="Genomic_DNA"/>
</dbReference>
<dbReference type="Proteomes" id="UP000033035">
    <property type="component" value="Unassembled WGS sequence"/>
</dbReference>
<evidence type="ECO:0000313" key="1">
    <source>
        <dbReference type="EMBL" id="KKB53998.1"/>
    </source>
</evidence>
<accession>A0A0F5J8C7</accession>
<organism evidence="1 2">
    <name type="scientific">Parabacteroides gordonii MS-1 = DSM 23371</name>
    <dbReference type="NCBI Taxonomy" id="1203610"/>
    <lineage>
        <taxon>Bacteria</taxon>
        <taxon>Pseudomonadati</taxon>
        <taxon>Bacteroidota</taxon>
        <taxon>Bacteroidia</taxon>
        <taxon>Bacteroidales</taxon>
        <taxon>Tannerellaceae</taxon>
        <taxon>Parabacteroides</taxon>
    </lineage>
</organism>
<comment type="caution">
    <text evidence="1">The sequence shown here is derived from an EMBL/GenBank/DDBJ whole genome shotgun (WGS) entry which is preliminary data.</text>
</comment>
<dbReference type="InterPro" id="IPR025342">
    <property type="entry name" value="DUF4248"/>
</dbReference>
<reference evidence="1 2" key="1">
    <citation type="submission" date="2013-04" db="EMBL/GenBank/DDBJ databases">
        <title>The Genome Sequence of Parabacteroides gordonii DSM 23371.</title>
        <authorList>
            <consortium name="The Broad Institute Genomics Platform"/>
            <person name="Earl A."/>
            <person name="Ward D."/>
            <person name="Feldgarden M."/>
            <person name="Gevers D."/>
            <person name="Martens E."/>
            <person name="Sakamoto M."/>
            <person name="Benno Y."/>
            <person name="Suzuki N."/>
            <person name="Matsunaga N."/>
            <person name="Koshihara K."/>
            <person name="Seki M."/>
            <person name="Komiya H."/>
            <person name="Walker B."/>
            <person name="Young S."/>
            <person name="Zeng Q."/>
            <person name="Gargeya S."/>
            <person name="Fitzgerald M."/>
            <person name="Haas B."/>
            <person name="Abouelleil A."/>
            <person name="Allen A.W."/>
            <person name="Alvarado L."/>
            <person name="Arachchi H.M."/>
            <person name="Berlin A.M."/>
            <person name="Chapman S.B."/>
            <person name="Gainer-Dewar J."/>
            <person name="Goldberg J."/>
            <person name="Griggs A."/>
            <person name="Gujja S."/>
            <person name="Hansen M."/>
            <person name="Howarth C."/>
            <person name="Imamovic A."/>
            <person name="Ireland A."/>
            <person name="Larimer J."/>
            <person name="McCowan C."/>
            <person name="Murphy C."/>
            <person name="Pearson M."/>
            <person name="Poon T.W."/>
            <person name="Priest M."/>
            <person name="Roberts A."/>
            <person name="Saif S."/>
            <person name="Shea T."/>
            <person name="Sisk P."/>
            <person name="Sykes S."/>
            <person name="Wortman J."/>
            <person name="Nusbaum C."/>
            <person name="Birren B."/>
        </authorList>
    </citation>
    <scope>NUCLEOTIDE SEQUENCE [LARGE SCALE GENOMIC DNA]</scope>
    <source>
        <strain evidence="1 2">MS-1</strain>
    </source>
</reference>
<dbReference type="HOGENOM" id="CLU_152545_3_0_10"/>
<dbReference type="Pfam" id="PF14053">
    <property type="entry name" value="DUF4248"/>
    <property type="match status" value="1"/>
</dbReference>
<dbReference type="AlphaFoldDB" id="A0A0F5J8C7"/>